<feature type="signal peptide" evidence="1">
    <location>
        <begin position="1"/>
        <end position="22"/>
    </location>
</feature>
<evidence type="ECO:0000259" key="2">
    <source>
        <dbReference type="Pfam" id="PF00496"/>
    </source>
</evidence>
<dbReference type="GO" id="GO:0015833">
    <property type="term" value="P:peptide transport"/>
    <property type="evidence" value="ECO:0007669"/>
    <property type="project" value="TreeGrafter"/>
</dbReference>
<dbReference type="AlphaFoldDB" id="A0A7Z0ILT2"/>
<evidence type="ECO:0000256" key="1">
    <source>
        <dbReference type="SAM" id="SignalP"/>
    </source>
</evidence>
<sequence>MRGRTRLLAAGAASIAAAMLVAACGSGGGTNPGGTTDGAAAGGGEYSVNSCTPENPLIAGNTAEVCGGNILDLVTAKLVHYNGETAAPENDIAESIETEDNQTFTVKIKPGYKFHDGTEIKAKNFVDAWNYTAYGPNGQQGSYFMQPIEGFKDTQCPDDECKSEPKTDKLSGLAVVDDTTFTIKTTEKVSNLPVRLGYTAFAPQPDAFFADTSEGKEEFAKKPIGAGPYQVESVDTQQTVLTKFADYTGVDPGNADKITFRIYEDIGAAYADVVAGNLDVIDQIPPDQLAGDLYKSDLPDRNQQKSTLSIGTVEISPSDEQLKNVDLRKAISMAIDREEINTTLFNGSRPALDGWGSPSLPEYQANTCGPTCEFNPTEAKRLYDAAGGYKGKLLYTTNPEGAGNRETAQAVCNQLKNNLGVDCQINMTVDFASFLTGRTNAEYTGIWRSGWQADYPSIENYLTPLYSKGSSSNYTRYDNPEFERLLADGNAAATPDEANQFYRQAEEQLAKDLPSLPMFYRAETIGWSDRVSNVNLKPLGTPDYTAVTVNG</sequence>
<dbReference type="GO" id="GO:0043190">
    <property type="term" value="C:ATP-binding cassette (ABC) transporter complex"/>
    <property type="evidence" value="ECO:0007669"/>
    <property type="project" value="InterPro"/>
</dbReference>
<organism evidence="3 4">
    <name type="scientific">Naumannella cuiyingiana</name>
    <dbReference type="NCBI Taxonomy" id="1347891"/>
    <lineage>
        <taxon>Bacteria</taxon>
        <taxon>Bacillati</taxon>
        <taxon>Actinomycetota</taxon>
        <taxon>Actinomycetes</taxon>
        <taxon>Propionibacteriales</taxon>
        <taxon>Propionibacteriaceae</taxon>
        <taxon>Naumannella</taxon>
    </lineage>
</organism>
<feature type="domain" description="Solute-binding protein family 5" evidence="2">
    <location>
        <begin position="88"/>
        <end position="472"/>
    </location>
</feature>
<dbReference type="InterPro" id="IPR000914">
    <property type="entry name" value="SBP_5_dom"/>
</dbReference>
<dbReference type="PANTHER" id="PTHR30290:SF83">
    <property type="entry name" value="ABC TRANSPORTER SUBSTRATE-BINDING PROTEIN"/>
    <property type="match status" value="1"/>
</dbReference>
<dbReference type="Gene3D" id="3.40.190.10">
    <property type="entry name" value="Periplasmic binding protein-like II"/>
    <property type="match status" value="1"/>
</dbReference>
<dbReference type="PROSITE" id="PS51257">
    <property type="entry name" value="PROKAR_LIPOPROTEIN"/>
    <property type="match status" value="1"/>
</dbReference>
<dbReference type="RefSeq" id="WP_179445693.1">
    <property type="nucleotide sequence ID" value="NZ_JACBZS010000001.1"/>
</dbReference>
<name>A0A7Z0ILT2_9ACTN</name>
<dbReference type="InterPro" id="IPR030678">
    <property type="entry name" value="Peptide/Ni-bd"/>
</dbReference>
<dbReference type="GO" id="GO:0042597">
    <property type="term" value="C:periplasmic space"/>
    <property type="evidence" value="ECO:0007669"/>
    <property type="project" value="UniProtKB-ARBA"/>
</dbReference>
<dbReference type="SUPFAM" id="SSF53850">
    <property type="entry name" value="Periplasmic binding protein-like II"/>
    <property type="match status" value="1"/>
</dbReference>
<protein>
    <submittedName>
        <fullName evidence="3">Oligopeptide transport system substrate-binding protein</fullName>
    </submittedName>
</protein>
<feature type="chain" id="PRO_5038497494" evidence="1">
    <location>
        <begin position="23"/>
        <end position="551"/>
    </location>
</feature>
<dbReference type="EMBL" id="JACBZS010000001">
    <property type="protein sequence ID" value="NYI71930.1"/>
    <property type="molecule type" value="Genomic_DNA"/>
</dbReference>
<comment type="caution">
    <text evidence="3">The sequence shown here is derived from an EMBL/GenBank/DDBJ whole genome shotgun (WGS) entry which is preliminary data.</text>
</comment>
<dbReference type="Pfam" id="PF00496">
    <property type="entry name" value="SBP_bac_5"/>
    <property type="match status" value="1"/>
</dbReference>
<dbReference type="Proteomes" id="UP000527616">
    <property type="component" value="Unassembled WGS sequence"/>
</dbReference>
<accession>A0A7Z0ILT2</accession>
<dbReference type="CDD" id="cd00995">
    <property type="entry name" value="PBP2_NikA_DppA_OppA_like"/>
    <property type="match status" value="1"/>
</dbReference>
<proteinExistence type="predicted"/>
<dbReference type="Gene3D" id="3.90.76.10">
    <property type="entry name" value="Dipeptide-binding Protein, Domain 1"/>
    <property type="match status" value="1"/>
</dbReference>
<dbReference type="PANTHER" id="PTHR30290">
    <property type="entry name" value="PERIPLASMIC BINDING COMPONENT OF ABC TRANSPORTER"/>
    <property type="match status" value="1"/>
</dbReference>
<reference evidence="3 4" key="1">
    <citation type="submission" date="2020-07" db="EMBL/GenBank/DDBJ databases">
        <title>Sequencing the genomes of 1000 actinobacteria strains.</title>
        <authorList>
            <person name="Klenk H.-P."/>
        </authorList>
    </citation>
    <scope>NUCLEOTIDE SEQUENCE [LARGE SCALE GENOMIC DNA]</scope>
    <source>
        <strain evidence="3 4">DSM 103164</strain>
    </source>
</reference>
<evidence type="ECO:0000313" key="3">
    <source>
        <dbReference type="EMBL" id="NYI71930.1"/>
    </source>
</evidence>
<dbReference type="PIRSF" id="PIRSF002741">
    <property type="entry name" value="MppA"/>
    <property type="match status" value="1"/>
</dbReference>
<keyword evidence="4" id="KW-1185">Reference proteome</keyword>
<keyword evidence="1" id="KW-0732">Signal</keyword>
<dbReference type="Gene3D" id="3.10.105.10">
    <property type="entry name" value="Dipeptide-binding Protein, Domain 3"/>
    <property type="match status" value="1"/>
</dbReference>
<gene>
    <name evidence="3" type="ORF">GGQ54_002490</name>
</gene>
<dbReference type="GO" id="GO:1904680">
    <property type="term" value="F:peptide transmembrane transporter activity"/>
    <property type="evidence" value="ECO:0007669"/>
    <property type="project" value="TreeGrafter"/>
</dbReference>
<evidence type="ECO:0000313" key="4">
    <source>
        <dbReference type="Proteomes" id="UP000527616"/>
    </source>
</evidence>
<dbReference type="InterPro" id="IPR039424">
    <property type="entry name" value="SBP_5"/>
</dbReference>